<keyword evidence="1" id="KW-1133">Transmembrane helix</keyword>
<keyword evidence="3" id="KW-1185">Reference proteome</keyword>
<dbReference type="RefSeq" id="WP_051413387.1">
    <property type="nucleotide sequence ID" value="NZ_AYXY01000013.1"/>
</dbReference>
<accession>W2UQJ2</accession>
<dbReference type="Pfam" id="PF03929">
    <property type="entry name" value="PepSY_TM"/>
    <property type="match status" value="1"/>
</dbReference>
<evidence type="ECO:0000313" key="3">
    <source>
        <dbReference type="Proteomes" id="UP000018850"/>
    </source>
</evidence>
<protein>
    <submittedName>
        <fullName evidence="2">PepSY-associated TM helix domain-containing protein</fullName>
    </submittedName>
</protein>
<feature type="transmembrane region" description="Helical" evidence="1">
    <location>
        <begin position="148"/>
        <end position="170"/>
    </location>
</feature>
<dbReference type="PANTHER" id="PTHR34219">
    <property type="entry name" value="IRON-REGULATED INNER MEMBRANE PROTEIN-RELATED"/>
    <property type="match status" value="1"/>
</dbReference>
<evidence type="ECO:0000313" key="2">
    <source>
        <dbReference type="EMBL" id="ETN96234.1"/>
    </source>
</evidence>
<comment type="caution">
    <text evidence="2">The sequence shown here is derived from an EMBL/GenBank/DDBJ whole genome shotgun (WGS) entry which is preliminary data.</text>
</comment>
<dbReference type="AlphaFoldDB" id="W2UQJ2"/>
<gene>
    <name evidence="2" type="ORF">P278_07450</name>
</gene>
<dbReference type="EMBL" id="AYXY01000013">
    <property type="protein sequence ID" value="ETN96234.1"/>
    <property type="molecule type" value="Genomic_DNA"/>
</dbReference>
<sequence length="365" mass="42119">MSADFLNSNYLLISFHKIIRKIHLWLGLTCGLIASFSGLTGSLYVWQPEIAALLNPELLRVENIEQINDSIILNSASTLIEAHNDSINKVFLPYREQKTISLLFNNGKTHYYHPVNNTFLGEKSTSIKFFENLLSVHRTLGIPKFGKYIIGTSAVVFFLLLLTSGIYIWWKIYARKLRKGFRIKWKSKKRKFNFDLHKVLGIYFITPLFVISFTGAYFTYNTTYKEALKLFDKREQVSDYSEKSIINESLTLNEYLLDQNNDYAIRAIYFPQEKTDGYKIRYIKDRFIQSGLRKTKEVVLNANGTAITSSDYDIDANSLRIAAQFYPIHIGEIMGLTGRLLVFISGFIPLILFVTGLRIFLSKKK</sequence>
<reference evidence="3" key="1">
    <citation type="submission" date="2013-11" db="EMBL/GenBank/DDBJ databases">
        <title>Draft genome sequence from a member of Zhouia, isolated tidal flat.</title>
        <authorList>
            <person name="Jin H."/>
            <person name="Jeon C.O."/>
        </authorList>
    </citation>
    <scope>NUCLEOTIDE SEQUENCE [LARGE SCALE GENOMIC DNA]</scope>
    <source>
        <strain evidence="3">AD3</strain>
    </source>
</reference>
<keyword evidence="1" id="KW-0812">Transmembrane</keyword>
<organism evidence="2 3">
    <name type="scientific">Zhouia amylolytica AD3</name>
    <dbReference type="NCBI Taxonomy" id="1286632"/>
    <lineage>
        <taxon>Bacteria</taxon>
        <taxon>Pseudomonadati</taxon>
        <taxon>Bacteroidota</taxon>
        <taxon>Flavobacteriia</taxon>
        <taxon>Flavobacteriales</taxon>
        <taxon>Flavobacteriaceae</taxon>
        <taxon>Zhouia</taxon>
    </lineage>
</organism>
<dbReference type="eggNOG" id="COG3182">
    <property type="taxonomic scope" value="Bacteria"/>
</dbReference>
<proteinExistence type="predicted"/>
<keyword evidence="1" id="KW-0472">Membrane</keyword>
<evidence type="ECO:0000256" key="1">
    <source>
        <dbReference type="SAM" id="Phobius"/>
    </source>
</evidence>
<feature type="transmembrane region" description="Helical" evidence="1">
    <location>
        <begin position="340"/>
        <end position="361"/>
    </location>
</feature>
<feature type="transmembrane region" description="Helical" evidence="1">
    <location>
        <begin position="24"/>
        <end position="46"/>
    </location>
</feature>
<name>W2UQJ2_9FLAO</name>
<feature type="transmembrane region" description="Helical" evidence="1">
    <location>
        <begin position="199"/>
        <end position="220"/>
    </location>
</feature>
<reference evidence="2 3" key="2">
    <citation type="journal article" date="2016" name="Genome Announc.">
        <title>Draft Genome Sequence of Zhouia amylolytica AD3, Isolated from Tidal Flat Sediment.</title>
        <authorList>
            <person name="Jia B."/>
            <person name="Jin H.M."/>
            <person name="Lee H.J."/>
            <person name="Jeon C.O."/>
        </authorList>
    </citation>
    <scope>NUCLEOTIDE SEQUENCE [LARGE SCALE GENOMIC DNA]</scope>
    <source>
        <strain evidence="2 3">AD3</strain>
    </source>
</reference>
<dbReference type="Proteomes" id="UP000018850">
    <property type="component" value="Unassembled WGS sequence"/>
</dbReference>
<dbReference type="InterPro" id="IPR005625">
    <property type="entry name" value="PepSY-ass_TM"/>
</dbReference>